<dbReference type="InterPro" id="IPR051448">
    <property type="entry name" value="CdaR-like_regulators"/>
</dbReference>
<dbReference type="OrthoDB" id="8026818at2"/>
<name>A0A4T9T653_9ACTN</name>
<dbReference type="Proteomes" id="UP000309454">
    <property type="component" value="Unassembled WGS sequence"/>
</dbReference>
<reference evidence="3 4" key="1">
    <citation type="submission" date="2019-04" db="EMBL/GenBank/DDBJ databases">
        <title>Microbes associate with the intestines of laboratory mice.</title>
        <authorList>
            <person name="Navarre W."/>
            <person name="Wong E."/>
            <person name="Huang K.C."/>
            <person name="Tropini C."/>
            <person name="Ng K."/>
            <person name="Yu B."/>
        </authorList>
    </citation>
    <scope>NUCLEOTIDE SEQUENCE [LARGE SCALE GENOMIC DNA]</scope>
    <source>
        <strain evidence="3 4">NM48_B13</strain>
    </source>
</reference>
<gene>
    <name evidence="3" type="ORF">E5982_08890</name>
    <name evidence="2" type="ORF">FHR31_000546</name>
</gene>
<dbReference type="PANTHER" id="PTHR33744">
    <property type="entry name" value="CARBOHYDRATE DIACID REGULATOR"/>
    <property type="match status" value="1"/>
</dbReference>
<dbReference type="Proteomes" id="UP000530850">
    <property type="component" value="Unassembled WGS sequence"/>
</dbReference>
<dbReference type="AlphaFoldDB" id="A0A4T9T653"/>
<reference evidence="2 5" key="2">
    <citation type="submission" date="2020-08" db="EMBL/GenBank/DDBJ databases">
        <title>Sequencing the genomes of 1000 actinobacteria strains.</title>
        <authorList>
            <person name="Klenk H.-P."/>
        </authorList>
    </citation>
    <scope>NUCLEOTIDE SEQUENCE [LARGE SCALE GENOMIC DNA]</scope>
    <source>
        <strain evidence="2 5">DSM 22242</strain>
    </source>
</reference>
<evidence type="ECO:0000313" key="5">
    <source>
        <dbReference type="Proteomes" id="UP000530850"/>
    </source>
</evidence>
<dbReference type="InterPro" id="IPR025736">
    <property type="entry name" value="PucR_C-HTH_dom"/>
</dbReference>
<sequence>MVSDDSSLLTGGQPALFLIPSNSDRQLRDTIAATVGSDDMVAVTDHSPAYVADQLQQQLIAIMQWNDHLNNLLDQDCVNVDLLRASEPLLQSFVALCDATFSYICTTPRHAPIDDESAYFVEHRRFSSTAIRHIQELGFSQSSRRLDWTTAKSADQTVFGFPALYHPFYRHNRFASLLIMVSPTEVNTYQRFLFEILAKKIDVCLTRHWARENPFEQRYTYFLKEILEGNVPGRSSLEEHASLHQMPVDGIFEVMLIDKTWQAGSVSLLAKRVIGLEPEVKVTFDGNRLTVLLHVKPGRGEQLDAMEKTLFQLTRDLKMNIGLSERFDYLGDAAFGLEQARIALEYGKKHFRRYCTGAVSDSLAEVVFRFRRYFPYFALDPFADRAKIIAQMAVAKNPLLKLRRADEEHGTADYELLRVFLMEECRSGAVCERMHLHRNTLAYRLEKIRRLLGETLEDADTRIFLRVLYFIAE</sequence>
<proteinExistence type="predicted"/>
<dbReference type="EMBL" id="SSTM01000007">
    <property type="protein sequence ID" value="TJW09750.1"/>
    <property type="molecule type" value="Genomic_DNA"/>
</dbReference>
<evidence type="ECO:0000259" key="1">
    <source>
        <dbReference type="Pfam" id="PF13556"/>
    </source>
</evidence>
<evidence type="ECO:0000313" key="2">
    <source>
        <dbReference type="EMBL" id="MBB3170766.1"/>
    </source>
</evidence>
<feature type="domain" description="PucR C-terminal helix-turn-helix" evidence="1">
    <location>
        <begin position="415"/>
        <end position="466"/>
    </location>
</feature>
<dbReference type="RefSeq" id="WP_136846157.1">
    <property type="nucleotide sequence ID" value="NZ_CANSOV010000013.1"/>
</dbReference>
<evidence type="ECO:0000313" key="3">
    <source>
        <dbReference type="EMBL" id="TJW09750.1"/>
    </source>
</evidence>
<evidence type="ECO:0000313" key="4">
    <source>
        <dbReference type="Proteomes" id="UP000309454"/>
    </source>
</evidence>
<organism evidence="3 4">
    <name type="scientific">Parvibacter caecicola</name>
    <dbReference type="NCBI Taxonomy" id="747645"/>
    <lineage>
        <taxon>Bacteria</taxon>
        <taxon>Bacillati</taxon>
        <taxon>Actinomycetota</taxon>
        <taxon>Coriobacteriia</taxon>
        <taxon>Coriobacteriales</taxon>
        <taxon>Coriobacteriaceae</taxon>
        <taxon>Parvibacter</taxon>
    </lineage>
</organism>
<comment type="caution">
    <text evidence="3">The sequence shown here is derived from an EMBL/GenBank/DDBJ whole genome shotgun (WGS) entry which is preliminary data.</text>
</comment>
<dbReference type="Pfam" id="PF13556">
    <property type="entry name" value="HTH_30"/>
    <property type="match status" value="1"/>
</dbReference>
<dbReference type="EMBL" id="JACHYA010000001">
    <property type="protein sequence ID" value="MBB3170766.1"/>
    <property type="molecule type" value="Genomic_DNA"/>
</dbReference>
<protein>
    <submittedName>
        <fullName evidence="2">Sugar diacid utilization regulator</fullName>
    </submittedName>
</protein>
<accession>A0A4T9T653</accession>
<dbReference type="InterPro" id="IPR042070">
    <property type="entry name" value="PucR_C-HTH_sf"/>
</dbReference>
<keyword evidence="4" id="KW-1185">Reference proteome</keyword>
<dbReference type="Gene3D" id="1.10.10.2840">
    <property type="entry name" value="PucR C-terminal helix-turn-helix domain"/>
    <property type="match status" value="1"/>
</dbReference>
<dbReference type="GeneID" id="93357133"/>